<organism evidence="8 9">
    <name type="scientific">Croceicoccus ponticola</name>
    <dbReference type="NCBI Taxonomy" id="2217664"/>
    <lineage>
        <taxon>Bacteria</taxon>
        <taxon>Pseudomonadati</taxon>
        <taxon>Pseudomonadota</taxon>
        <taxon>Alphaproteobacteria</taxon>
        <taxon>Sphingomonadales</taxon>
        <taxon>Erythrobacteraceae</taxon>
        <taxon>Croceicoccus</taxon>
    </lineage>
</organism>
<evidence type="ECO:0000256" key="4">
    <source>
        <dbReference type="ARBA" id="ARBA00022989"/>
    </source>
</evidence>
<dbReference type="AlphaFoldDB" id="A0A437GWS5"/>
<evidence type="ECO:0000256" key="5">
    <source>
        <dbReference type="ARBA" id="ARBA00023136"/>
    </source>
</evidence>
<keyword evidence="4 6" id="KW-1133">Transmembrane helix</keyword>
<feature type="transmembrane region" description="Helical" evidence="6">
    <location>
        <begin position="190"/>
        <end position="211"/>
    </location>
</feature>
<evidence type="ECO:0000256" key="2">
    <source>
        <dbReference type="ARBA" id="ARBA00009853"/>
    </source>
</evidence>
<proteinExistence type="inferred from homology"/>
<dbReference type="InterPro" id="IPR000620">
    <property type="entry name" value="EamA_dom"/>
</dbReference>
<dbReference type="EMBL" id="RXOL01000007">
    <property type="protein sequence ID" value="RVQ65474.1"/>
    <property type="molecule type" value="Genomic_DNA"/>
</dbReference>
<dbReference type="SUPFAM" id="SSF103481">
    <property type="entry name" value="Multidrug resistance efflux transporter EmrE"/>
    <property type="match status" value="2"/>
</dbReference>
<evidence type="ECO:0000259" key="7">
    <source>
        <dbReference type="Pfam" id="PF00892"/>
    </source>
</evidence>
<evidence type="ECO:0000256" key="6">
    <source>
        <dbReference type="SAM" id="Phobius"/>
    </source>
</evidence>
<dbReference type="InterPro" id="IPR037185">
    <property type="entry name" value="EmrE-like"/>
</dbReference>
<comment type="caution">
    <text evidence="8">The sequence shown here is derived from an EMBL/GenBank/DDBJ whole genome shotgun (WGS) entry which is preliminary data.</text>
</comment>
<evidence type="ECO:0000313" key="8">
    <source>
        <dbReference type="EMBL" id="RVQ65474.1"/>
    </source>
</evidence>
<evidence type="ECO:0000256" key="3">
    <source>
        <dbReference type="ARBA" id="ARBA00022692"/>
    </source>
</evidence>
<comment type="similarity">
    <text evidence="2">Belongs to the drug/metabolite transporter (DMT) superfamily. 10 TMS drug/metabolite exporter (DME) (TC 2.A.7.3) family.</text>
</comment>
<gene>
    <name evidence="8" type="ORF">EKN06_13130</name>
</gene>
<feature type="transmembrane region" description="Helical" evidence="6">
    <location>
        <begin position="135"/>
        <end position="154"/>
    </location>
</feature>
<feature type="domain" description="EamA" evidence="7">
    <location>
        <begin position="20"/>
        <end position="150"/>
    </location>
</feature>
<dbReference type="RefSeq" id="WP_127613378.1">
    <property type="nucleotide sequence ID" value="NZ_RXOL01000007.1"/>
</dbReference>
<dbReference type="Proteomes" id="UP000283003">
    <property type="component" value="Unassembled WGS sequence"/>
</dbReference>
<dbReference type="OrthoDB" id="9812899at2"/>
<dbReference type="PANTHER" id="PTHR22911">
    <property type="entry name" value="ACYL-MALONYL CONDENSING ENZYME-RELATED"/>
    <property type="match status" value="1"/>
</dbReference>
<keyword evidence="9" id="KW-1185">Reference proteome</keyword>
<feature type="transmembrane region" description="Helical" evidence="6">
    <location>
        <begin position="20"/>
        <end position="39"/>
    </location>
</feature>
<feature type="domain" description="EamA" evidence="7">
    <location>
        <begin position="161"/>
        <end position="291"/>
    </location>
</feature>
<keyword evidence="3 6" id="KW-0812">Transmembrane</keyword>
<feature type="transmembrane region" description="Helical" evidence="6">
    <location>
        <begin position="102"/>
        <end position="128"/>
    </location>
</feature>
<comment type="subcellular location">
    <subcellularLocation>
        <location evidence="1">Membrane</location>
        <topology evidence="1">Multi-pass membrane protein</topology>
    </subcellularLocation>
</comment>
<feature type="transmembrane region" description="Helical" evidence="6">
    <location>
        <begin position="249"/>
        <end position="268"/>
    </location>
</feature>
<keyword evidence="5 6" id="KW-0472">Membrane</keyword>
<name>A0A437GWS5_9SPHN</name>
<dbReference type="GO" id="GO:0016020">
    <property type="term" value="C:membrane"/>
    <property type="evidence" value="ECO:0007669"/>
    <property type="project" value="UniProtKB-SubCell"/>
</dbReference>
<reference evidence="8 9" key="1">
    <citation type="submission" date="2018-12" db="EMBL/GenBank/DDBJ databases">
        <title>Croceicoccus ponticola sp. nov., a lipolytic bacterium isolated from seawater.</title>
        <authorList>
            <person name="Yoon J.-H."/>
        </authorList>
    </citation>
    <scope>NUCLEOTIDE SEQUENCE [LARGE SCALE GENOMIC DNA]</scope>
    <source>
        <strain evidence="8 9">GM-16</strain>
    </source>
</reference>
<evidence type="ECO:0000256" key="1">
    <source>
        <dbReference type="ARBA" id="ARBA00004141"/>
    </source>
</evidence>
<evidence type="ECO:0000313" key="9">
    <source>
        <dbReference type="Proteomes" id="UP000283003"/>
    </source>
</evidence>
<feature type="transmembrane region" description="Helical" evidence="6">
    <location>
        <begin position="274"/>
        <end position="292"/>
    </location>
</feature>
<feature type="transmembrane region" description="Helical" evidence="6">
    <location>
        <begin position="160"/>
        <end position="178"/>
    </location>
</feature>
<dbReference type="Pfam" id="PF00892">
    <property type="entry name" value="EamA"/>
    <property type="match status" value="2"/>
</dbReference>
<feature type="transmembrane region" description="Helical" evidence="6">
    <location>
        <begin position="217"/>
        <end position="237"/>
    </location>
</feature>
<sequence>MAPSANLQPSGPQQRPLFALMVRLGAAICLATMFMLIKLGDQRGIDLPQMLFIRQFATVPVLLGWLLLCGRITDMRSDRIGSHAARAITGSVGMVLNFLAPILLPLAVATTLGFTAPIFAVVLSYFVLRDHVGPWRWTATALGFAGIVIVADPFAASVPLLGAAVGIGGAFMVALISLQIRDLTRTENSIAIVTWFAIFASPFLFVASLFTSWDLSAVDWTILICLGISGIAAQMLLTTSLRLGSVASVIIMDYSMLLWATFYGWAVFDAWPPFTLWLGAPLVILAGTIIVWRERVLAKENASRTMA</sequence>
<feature type="transmembrane region" description="Helical" evidence="6">
    <location>
        <begin position="51"/>
        <end position="68"/>
    </location>
</feature>
<accession>A0A437GWS5</accession>
<dbReference type="PANTHER" id="PTHR22911:SF6">
    <property type="entry name" value="SOLUTE CARRIER FAMILY 35 MEMBER G1"/>
    <property type="match status" value="1"/>
</dbReference>
<protein>
    <submittedName>
        <fullName evidence="8">DMT family transporter</fullName>
    </submittedName>
</protein>